<protein>
    <recommendedName>
        <fullName evidence="4">DUF202 domain-containing protein</fullName>
    </recommendedName>
</protein>
<feature type="transmembrane region" description="Helical" evidence="1">
    <location>
        <begin position="103"/>
        <end position="121"/>
    </location>
</feature>
<proteinExistence type="predicted"/>
<keyword evidence="3" id="KW-1185">Reference proteome</keyword>
<organism evidence="2 3">
    <name type="scientific">Pseudopedobacter beijingensis</name>
    <dbReference type="NCBI Taxonomy" id="1207056"/>
    <lineage>
        <taxon>Bacteria</taxon>
        <taxon>Pseudomonadati</taxon>
        <taxon>Bacteroidota</taxon>
        <taxon>Sphingobacteriia</taxon>
        <taxon>Sphingobacteriales</taxon>
        <taxon>Sphingobacteriaceae</taxon>
        <taxon>Pseudopedobacter</taxon>
    </lineage>
</organism>
<dbReference type="RefSeq" id="WP_379664040.1">
    <property type="nucleotide sequence ID" value="NZ_JBHUDG010000049.1"/>
</dbReference>
<comment type="caution">
    <text evidence="2">The sequence shown here is derived from an EMBL/GenBank/DDBJ whole genome shotgun (WGS) entry which is preliminary data.</text>
</comment>
<sequence>MMMDEFYYWMYRGLRKIRKEEDPAFDAFLGVFFFTLVNITVIGRVIYNITEFNLTKEESKIVGVIFAAIVLTLGYFRLYKRRVEIFNKINQFSDNRRRKGKRVFIAYIIISGILFYMVTLFF</sequence>
<evidence type="ECO:0000313" key="3">
    <source>
        <dbReference type="Proteomes" id="UP001597118"/>
    </source>
</evidence>
<reference evidence="3" key="1">
    <citation type="journal article" date="2019" name="Int. J. Syst. Evol. Microbiol.">
        <title>The Global Catalogue of Microorganisms (GCM) 10K type strain sequencing project: providing services to taxonomists for standard genome sequencing and annotation.</title>
        <authorList>
            <consortium name="The Broad Institute Genomics Platform"/>
            <consortium name="The Broad Institute Genome Sequencing Center for Infectious Disease"/>
            <person name="Wu L."/>
            <person name="Ma J."/>
        </authorList>
    </citation>
    <scope>NUCLEOTIDE SEQUENCE [LARGE SCALE GENOMIC DNA]</scope>
    <source>
        <strain evidence="3">CCUG 53762</strain>
    </source>
</reference>
<evidence type="ECO:0000256" key="1">
    <source>
        <dbReference type="SAM" id="Phobius"/>
    </source>
</evidence>
<dbReference type="EMBL" id="JBHUDG010000049">
    <property type="protein sequence ID" value="MFD1631672.1"/>
    <property type="molecule type" value="Genomic_DNA"/>
</dbReference>
<keyword evidence="1" id="KW-0472">Membrane</keyword>
<evidence type="ECO:0008006" key="4">
    <source>
        <dbReference type="Google" id="ProtNLM"/>
    </source>
</evidence>
<name>A0ABW4II88_9SPHI</name>
<dbReference type="Proteomes" id="UP001597118">
    <property type="component" value="Unassembled WGS sequence"/>
</dbReference>
<keyword evidence="1" id="KW-0812">Transmembrane</keyword>
<gene>
    <name evidence="2" type="ORF">ACFSAH_17495</name>
</gene>
<keyword evidence="1" id="KW-1133">Transmembrane helix</keyword>
<accession>A0ABW4II88</accession>
<evidence type="ECO:0000313" key="2">
    <source>
        <dbReference type="EMBL" id="MFD1631672.1"/>
    </source>
</evidence>
<feature type="transmembrane region" description="Helical" evidence="1">
    <location>
        <begin position="59"/>
        <end position="78"/>
    </location>
</feature>
<feature type="transmembrane region" description="Helical" evidence="1">
    <location>
        <begin position="24"/>
        <end position="47"/>
    </location>
</feature>